<feature type="compositionally biased region" description="Basic and acidic residues" evidence="1">
    <location>
        <begin position="1"/>
        <end position="16"/>
    </location>
</feature>
<accession>A0AAW2W0Z0</accession>
<name>A0AAW2W0Z0_SESRA</name>
<evidence type="ECO:0000313" key="2">
    <source>
        <dbReference type="EMBL" id="KAL0435038.1"/>
    </source>
</evidence>
<organism evidence="2">
    <name type="scientific">Sesamum radiatum</name>
    <name type="common">Black benniseed</name>
    <dbReference type="NCBI Taxonomy" id="300843"/>
    <lineage>
        <taxon>Eukaryota</taxon>
        <taxon>Viridiplantae</taxon>
        <taxon>Streptophyta</taxon>
        <taxon>Embryophyta</taxon>
        <taxon>Tracheophyta</taxon>
        <taxon>Spermatophyta</taxon>
        <taxon>Magnoliopsida</taxon>
        <taxon>eudicotyledons</taxon>
        <taxon>Gunneridae</taxon>
        <taxon>Pentapetalae</taxon>
        <taxon>asterids</taxon>
        <taxon>lamiids</taxon>
        <taxon>Lamiales</taxon>
        <taxon>Pedaliaceae</taxon>
        <taxon>Sesamum</taxon>
    </lineage>
</organism>
<reference evidence="2" key="1">
    <citation type="submission" date="2020-06" db="EMBL/GenBank/DDBJ databases">
        <authorList>
            <person name="Li T."/>
            <person name="Hu X."/>
            <person name="Zhang T."/>
            <person name="Song X."/>
            <person name="Zhang H."/>
            <person name="Dai N."/>
            <person name="Sheng W."/>
            <person name="Hou X."/>
            <person name="Wei L."/>
        </authorList>
    </citation>
    <scope>NUCLEOTIDE SEQUENCE</scope>
    <source>
        <strain evidence="2">G02</strain>
        <tissue evidence="2">Leaf</tissue>
    </source>
</reference>
<protein>
    <submittedName>
        <fullName evidence="2">Uncharacterized protein</fullName>
    </submittedName>
</protein>
<reference evidence="2" key="2">
    <citation type="journal article" date="2024" name="Plant">
        <title>Genomic evolution and insights into agronomic trait innovations of Sesamum species.</title>
        <authorList>
            <person name="Miao H."/>
            <person name="Wang L."/>
            <person name="Qu L."/>
            <person name="Liu H."/>
            <person name="Sun Y."/>
            <person name="Le M."/>
            <person name="Wang Q."/>
            <person name="Wei S."/>
            <person name="Zheng Y."/>
            <person name="Lin W."/>
            <person name="Duan Y."/>
            <person name="Cao H."/>
            <person name="Xiong S."/>
            <person name="Wang X."/>
            <person name="Wei L."/>
            <person name="Li C."/>
            <person name="Ma Q."/>
            <person name="Ju M."/>
            <person name="Zhao R."/>
            <person name="Li G."/>
            <person name="Mu C."/>
            <person name="Tian Q."/>
            <person name="Mei H."/>
            <person name="Zhang T."/>
            <person name="Gao T."/>
            <person name="Zhang H."/>
        </authorList>
    </citation>
    <scope>NUCLEOTIDE SEQUENCE</scope>
    <source>
        <strain evidence="2">G02</strain>
    </source>
</reference>
<gene>
    <name evidence="2" type="ORF">Sradi_0211700</name>
</gene>
<sequence>MKAKERRERPQAEAKRLGQTRQAEVECLDLTPACLDRQQVEAPRLDPRRVEARRPN</sequence>
<dbReference type="EMBL" id="JACGWJ010000002">
    <property type="protein sequence ID" value="KAL0435038.1"/>
    <property type="molecule type" value="Genomic_DNA"/>
</dbReference>
<proteinExistence type="predicted"/>
<feature type="region of interest" description="Disordered" evidence="1">
    <location>
        <begin position="1"/>
        <end position="21"/>
    </location>
</feature>
<dbReference type="AlphaFoldDB" id="A0AAW2W0Z0"/>
<evidence type="ECO:0000256" key="1">
    <source>
        <dbReference type="SAM" id="MobiDB-lite"/>
    </source>
</evidence>
<comment type="caution">
    <text evidence="2">The sequence shown here is derived from an EMBL/GenBank/DDBJ whole genome shotgun (WGS) entry which is preliminary data.</text>
</comment>